<accession>A0AAD5U601</accession>
<dbReference type="SUPFAM" id="SSF54928">
    <property type="entry name" value="RNA-binding domain, RBD"/>
    <property type="match status" value="1"/>
</dbReference>
<dbReference type="Pfam" id="PF00076">
    <property type="entry name" value="RRM_1"/>
    <property type="match status" value="1"/>
</dbReference>
<dbReference type="PROSITE" id="PS50102">
    <property type="entry name" value="RRM"/>
    <property type="match status" value="1"/>
</dbReference>
<dbReference type="InterPro" id="IPR035979">
    <property type="entry name" value="RBD_domain_sf"/>
</dbReference>
<dbReference type="Proteomes" id="UP001211065">
    <property type="component" value="Unassembled WGS sequence"/>
</dbReference>
<gene>
    <name evidence="3" type="primary">CSTF2</name>
    <name evidence="3" type="ORF">HK099_006400</name>
</gene>
<organism evidence="3 4">
    <name type="scientific">Clydaea vesicula</name>
    <dbReference type="NCBI Taxonomy" id="447962"/>
    <lineage>
        <taxon>Eukaryota</taxon>
        <taxon>Fungi</taxon>
        <taxon>Fungi incertae sedis</taxon>
        <taxon>Chytridiomycota</taxon>
        <taxon>Chytridiomycota incertae sedis</taxon>
        <taxon>Chytridiomycetes</taxon>
        <taxon>Lobulomycetales</taxon>
        <taxon>Lobulomycetaceae</taxon>
        <taxon>Clydaea</taxon>
    </lineage>
</organism>
<dbReference type="InterPro" id="IPR000504">
    <property type="entry name" value="RRM_dom"/>
</dbReference>
<sequence>MSHQTLGSGKKPPSKVVFIGNIPYDFTEPQLLEIFREAGPVINLRLIFDKDTNKPRGYGFCTYQGDFINL</sequence>
<dbReference type="GO" id="GO:0005847">
    <property type="term" value="C:mRNA cleavage and polyadenylation specificity factor complex"/>
    <property type="evidence" value="ECO:0007669"/>
    <property type="project" value="TreeGrafter"/>
</dbReference>
<evidence type="ECO:0000256" key="1">
    <source>
        <dbReference type="PROSITE-ProRule" id="PRU00176"/>
    </source>
</evidence>
<keyword evidence="1" id="KW-0694">RNA-binding</keyword>
<keyword evidence="4" id="KW-1185">Reference proteome</keyword>
<dbReference type="InterPro" id="IPR012677">
    <property type="entry name" value="Nucleotide-bd_a/b_plait_sf"/>
</dbReference>
<protein>
    <submittedName>
        <fullName evidence="3">Cleavage stimulation factor subunit 2</fullName>
    </submittedName>
</protein>
<dbReference type="PANTHER" id="PTHR45735:SF2">
    <property type="entry name" value="CLEAVAGE STIMULATION FACTOR SUBUNIT 2"/>
    <property type="match status" value="1"/>
</dbReference>
<dbReference type="Gene3D" id="3.30.70.330">
    <property type="match status" value="1"/>
</dbReference>
<evidence type="ECO:0000313" key="3">
    <source>
        <dbReference type="EMBL" id="KAJ3225679.1"/>
    </source>
</evidence>
<dbReference type="EMBL" id="JADGJW010000055">
    <property type="protein sequence ID" value="KAJ3225679.1"/>
    <property type="molecule type" value="Genomic_DNA"/>
</dbReference>
<name>A0AAD5U601_9FUNG</name>
<feature type="domain" description="RRM" evidence="2">
    <location>
        <begin position="15"/>
        <end position="64"/>
    </location>
</feature>
<evidence type="ECO:0000313" key="4">
    <source>
        <dbReference type="Proteomes" id="UP001211065"/>
    </source>
</evidence>
<dbReference type="PANTHER" id="PTHR45735">
    <property type="entry name" value="CLEAVAGE STIMULATION FACTOR SUBUNIT 2"/>
    <property type="match status" value="1"/>
</dbReference>
<comment type="caution">
    <text evidence="3">The sequence shown here is derived from an EMBL/GenBank/DDBJ whole genome shotgun (WGS) entry which is preliminary data.</text>
</comment>
<dbReference type="GO" id="GO:0003729">
    <property type="term" value="F:mRNA binding"/>
    <property type="evidence" value="ECO:0007669"/>
    <property type="project" value="TreeGrafter"/>
</dbReference>
<reference evidence="3" key="1">
    <citation type="submission" date="2020-05" db="EMBL/GenBank/DDBJ databases">
        <title>Phylogenomic resolution of chytrid fungi.</title>
        <authorList>
            <person name="Stajich J.E."/>
            <person name="Amses K."/>
            <person name="Simmons R."/>
            <person name="Seto K."/>
            <person name="Myers J."/>
            <person name="Bonds A."/>
            <person name="Quandt C.A."/>
            <person name="Barry K."/>
            <person name="Liu P."/>
            <person name="Grigoriev I."/>
            <person name="Longcore J.E."/>
            <person name="James T.Y."/>
        </authorList>
    </citation>
    <scope>NUCLEOTIDE SEQUENCE</scope>
    <source>
        <strain evidence="3">JEL0476</strain>
    </source>
</reference>
<dbReference type="AlphaFoldDB" id="A0AAD5U601"/>
<evidence type="ECO:0000259" key="2">
    <source>
        <dbReference type="PROSITE" id="PS50102"/>
    </source>
</evidence>
<proteinExistence type="predicted"/>